<proteinExistence type="predicted"/>
<keyword evidence="3" id="KW-0997">Cell inner membrane</keyword>
<evidence type="ECO:0000256" key="2">
    <source>
        <dbReference type="ARBA" id="ARBA00022475"/>
    </source>
</evidence>
<evidence type="ECO:0000256" key="4">
    <source>
        <dbReference type="ARBA" id="ARBA00022692"/>
    </source>
</evidence>
<comment type="subcellular location">
    <subcellularLocation>
        <location evidence="1">Cell inner membrane</location>
    </subcellularLocation>
</comment>
<reference evidence="8 9" key="1">
    <citation type="submission" date="2018-05" db="EMBL/GenBank/DDBJ databases">
        <title>Leucothrix arctica sp. nov., isolated from Arctic seawater.</title>
        <authorList>
            <person name="Choi A."/>
            <person name="Baek K."/>
        </authorList>
    </citation>
    <scope>NUCLEOTIDE SEQUENCE [LARGE SCALE GENOMIC DNA]</scope>
    <source>
        <strain evidence="8 9">IMCC9719</strain>
    </source>
</reference>
<keyword evidence="2" id="KW-1003">Cell membrane</keyword>
<feature type="transmembrane region" description="Helical" evidence="7">
    <location>
        <begin position="177"/>
        <end position="197"/>
    </location>
</feature>
<gene>
    <name evidence="8" type="ORF">DKT75_05585</name>
</gene>
<dbReference type="Pfam" id="PF04403">
    <property type="entry name" value="PqiA"/>
    <property type="match status" value="1"/>
</dbReference>
<comment type="caution">
    <text evidence="8">The sequence shown here is derived from an EMBL/GenBank/DDBJ whole genome shotgun (WGS) entry which is preliminary data.</text>
</comment>
<dbReference type="EMBL" id="QGKL01000016">
    <property type="protein sequence ID" value="PWQ97936.1"/>
    <property type="molecule type" value="Genomic_DNA"/>
</dbReference>
<evidence type="ECO:0000313" key="9">
    <source>
        <dbReference type="Proteomes" id="UP000245506"/>
    </source>
</evidence>
<evidence type="ECO:0000256" key="5">
    <source>
        <dbReference type="ARBA" id="ARBA00022989"/>
    </source>
</evidence>
<organism evidence="8 9">
    <name type="scientific">Leucothrix arctica</name>
    <dbReference type="NCBI Taxonomy" id="1481894"/>
    <lineage>
        <taxon>Bacteria</taxon>
        <taxon>Pseudomonadati</taxon>
        <taxon>Pseudomonadota</taxon>
        <taxon>Gammaproteobacteria</taxon>
        <taxon>Thiotrichales</taxon>
        <taxon>Thiotrichaceae</taxon>
        <taxon>Leucothrix</taxon>
    </lineage>
</organism>
<dbReference type="Proteomes" id="UP000245506">
    <property type="component" value="Unassembled WGS sequence"/>
</dbReference>
<dbReference type="AlphaFoldDB" id="A0A317CHA6"/>
<dbReference type="GO" id="GO:0005886">
    <property type="term" value="C:plasma membrane"/>
    <property type="evidence" value="ECO:0007669"/>
    <property type="project" value="UniProtKB-SubCell"/>
</dbReference>
<keyword evidence="9" id="KW-1185">Reference proteome</keyword>
<keyword evidence="5 7" id="KW-1133">Transmembrane helix</keyword>
<feature type="transmembrane region" description="Helical" evidence="7">
    <location>
        <begin position="101"/>
        <end position="126"/>
    </location>
</feature>
<dbReference type="OrthoDB" id="9807787at2"/>
<evidence type="ECO:0000256" key="7">
    <source>
        <dbReference type="SAM" id="Phobius"/>
    </source>
</evidence>
<keyword evidence="4 7" id="KW-0812">Transmembrane</keyword>
<evidence type="ECO:0000256" key="6">
    <source>
        <dbReference type="ARBA" id="ARBA00023136"/>
    </source>
</evidence>
<evidence type="ECO:0000256" key="3">
    <source>
        <dbReference type="ARBA" id="ARBA00022519"/>
    </source>
</evidence>
<protein>
    <submittedName>
        <fullName evidence="8">Paraquat-inducible protein A</fullName>
    </submittedName>
</protein>
<accession>A0A317CHA6</accession>
<evidence type="ECO:0000313" key="8">
    <source>
        <dbReference type="EMBL" id="PWQ97936.1"/>
    </source>
</evidence>
<feature type="transmembrane region" description="Helical" evidence="7">
    <location>
        <begin position="147"/>
        <end position="165"/>
    </location>
</feature>
<dbReference type="PANTHER" id="PTHR30462">
    <property type="entry name" value="INTERMEMBRANE TRANSPORT PROTEIN PQIB-RELATED"/>
    <property type="match status" value="1"/>
</dbReference>
<dbReference type="InterPro" id="IPR051800">
    <property type="entry name" value="PqiA-PqiB_transport"/>
</dbReference>
<dbReference type="PANTHER" id="PTHR30462:SF3">
    <property type="entry name" value="INTERMEMBRANE TRANSPORT PROTEIN PQIA"/>
    <property type="match status" value="1"/>
</dbReference>
<feature type="transmembrane region" description="Helical" evidence="7">
    <location>
        <begin position="55"/>
        <end position="81"/>
    </location>
</feature>
<evidence type="ECO:0000256" key="1">
    <source>
        <dbReference type="ARBA" id="ARBA00004533"/>
    </source>
</evidence>
<dbReference type="RefSeq" id="WP_109822442.1">
    <property type="nucleotide sequence ID" value="NZ_QGKL01000016.1"/>
</dbReference>
<name>A0A317CHA6_9GAMM</name>
<keyword evidence="6 7" id="KW-0472">Membrane</keyword>
<sequence>MRDDNGVLDYRSARACHECDLLQQIPELKHGDAAHCIRCGATLKRFHKNSLDTSLAFAITGLILFLVANLFPLVSLEALGVSQHGNLISATWALFDARMPFLGVLMLFTTILFPLFSLLGTIYVLTSIRMSHLPPIIAPLFRFLRSTEAWGMLEIFLLALIVASVKLMDITDVHIGISLYAFVLLIVTLTILSLTLNPDDVWDPLKKKEP</sequence>
<dbReference type="InterPro" id="IPR007498">
    <property type="entry name" value="PqiA-like"/>
</dbReference>